<keyword evidence="2" id="KW-1185">Reference proteome</keyword>
<protein>
    <submittedName>
        <fullName evidence="1">Uncharacterized protein</fullName>
    </submittedName>
</protein>
<dbReference type="AlphaFoldDB" id="A0A4Q2UBC0"/>
<evidence type="ECO:0000313" key="2">
    <source>
        <dbReference type="Proteomes" id="UP000290759"/>
    </source>
</evidence>
<evidence type="ECO:0000313" key="1">
    <source>
        <dbReference type="EMBL" id="RYC32376.1"/>
    </source>
</evidence>
<comment type="caution">
    <text evidence="1">The sequence shown here is derived from an EMBL/GenBank/DDBJ whole genome shotgun (WGS) entry which is preliminary data.</text>
</comment>
<dbReference type="Proteomes" id="UP000290759">
    <property type="component" value="Unassembled WGS sequence"/>
</dbReference>
<sequence>MPPPAPGISLSTRLELNAIADEIAGDGDTFSGALARRLVALLPLTPRPSAVQLGASWSAPGGVAEALTDTGHTASAGGGAEKGGFTLGSDGTFRVGQWKLGHRPGTVEIGRVMEGRAEPRQCRLRYDRGSGAPVDMQWRRWVRLGFGRVSVSVMAGWRFWKRPVP</sequence>
<reference evidence="1 2" key="1">
    <citation type="submission" date="2018-12" db="EMBL/GenBank/DDBJ databases">
        <authorList>
            <person name="Grouzdev D.S."/>
            <person name="Krutkina M.S."/>
        </authorList>
    </citation>
    <scope>NUCLEOTIDE SEQUENCE [LARGE SCALE GENOMIC DNA]</scope>
    <source>
        <strain evidence="1 2">RmlP026</strain>
    </source>
</reference>
<name>A0A4Q2UBC0_9HYPH</name>
<accession>A0A4Q2UBC0</accession>
<gene>
    <name evidence="1" type="ORF">D3273_08260</name>
</gene>
<reference evidence="1 2" key="2">
    <citation type="submission" date="2019-02" db="EMBL/GenBank/DDBJ databases">
        <title>'Lichenibacterium ramalinii' gen. nov. sp. nov., 'Lichenibacterium minor' gen. nov. sp. nov.</title>
        <authorList>
            <person name="Pankratov T."/>
        </authorList>
    </citation>
    <scope>NUCLEOTIDE SEQUENCE [LARGE SCALE GENOMIC DNA]</scope>
    <source>
        <strain evidence="1 2">RmlP026</strain>
    </source>
</reference>
<organism evidence="1 2">
    <name type="scientific">Lichenibacterium minor</name>
    <dbReference type="NCBI Taxonomy" id="2316528"/>
    <lineage>
        <taxon>Bacteria</taxon>
        <taxon>Pseudomonadati</taxon>
        <taxon>Pseudomonadota</taxon>
        <taxon>Alphaproteobacteria</taxon>
        <taxon>Hyphomicrobiales</taxon>
        <taxon>Lichenihabitantaceae</taxon>
        <taxon>Lichenibacterium</taxon>
    </lineage>
</organism>
<proteinExistence type="predicted"/>
<dbReference type="EMBL" id="QYBB01000007">
    <property type="protein sequence ID" value="RYC32376.1"/>
    <property type="molecule type" value="Genomic_DNA"/>
</dbReference>
<dbReference type="RefSeq" id="WP_129225357.1">
    <property type="nucleotide sequence ID" value="NZ_QYBB01000007.1"/>
</dbReference>